<feature type="signal peptide" evidence="2">
    <location>
        <begin position="1"/>
        <end position="20"/>
    </location>
</feature>
<protein>
    <submittedName>
        <fullName evidence="3">Uncharacterized protein</fullName>
    </submittedName>
</protein>
<feature type="region of interest" description="Disordered" evidence="1">
    <location>
        <begin position="40"/>
        <end position="61"/>
    </location>
</feature>
<evidence type="ECO:0000313" key="3">
    <source>
        <dbReference type="EnsemblMetazoa" id="OVOC13441.1"/>
    </source>
</evidence>
<dbReference type="AlphaFoldDB" id="A0A8R1XVP3"/>
<dbReference type="PROSITE" id="PS51257">
    <property type="entry name" value="PROKAR_LIPOPROTEIN"/>
    <property type="match status" value="1"/>
</dbReference>
<dbReference type="EMBL" id="CMVM020000093">
    <property type="status" value="NOT_ANNOTATED_CDS"/>
    <property type="molecule type" value="Genomic_DNA"/>
</dbReference>
<organism evidence="3 4">
    <name type="scientific">Onchocerca volvulus</name>
    <dbReference type="NCBI Taxonomy" id="6282"/>
    <lineage>
        <taxon>Eukaryota</taxon>
        <taxon>Metazoa</taxon>
        <taxon>Ecdysozoa</taxon>
        <taxon>Nematoda</taxon>
        <taxon>Chromadorea</taxon>
        <taxon>Rhabditida</taxon>
        <taxon>Spirurina</taxon>
        <taxon>Spiruromorpha</taxon>
        <taxon>Filarioidea</taxon>
        <taxon>Onchocercidae</taxon>
        <taxon>Onchocerca</taxon>
    </lineage>
</organism>
<name>A0A8R1XVP3_ONCVO</name>
<keyword evidence="4" id="KW-1185">Reference proteome</keyword>
<reference evidence="3" key="2">
    <citation type="submission" date="2022-06" db="UniProtKB">
        <authorList>
            <consortium name="EnsemblMetazoa"/>
        </authorList>
    </citation>
    <scope>IDENTIFICATION</scope>
</reference>
<proteinExistence type="predicted"/>
<dbReference type="Proteomes" id="UP000024404">
    <property type="component" value="Unassembled WGS sequence"/>
</dbReference>
<sequence length="98" mass="11565">MAKILLISFSLFAIISCMNGSRIDNEWKSKSSMEWAKNIGNSLRPGRPLKRSNYEDYTDSNPVDFDKIENEIFVEFVPKYGTWQLKRPRRIFLRNFTP</sequence>
<feature type="chain" id="PRO_5035837654" evidence="2">
    <location>
        <begin position="21"/>
        <end position="98"/>
    </location>
</feature>
<keyword evidence="2" id="KW-0732">Signal</keyword>
<reference evidence="4" key="1">
    <citation type="submission" date="2013-10" db="EMBL/GenBank/DDBJ databases">
        <title>Genome sequencing of Onchocerca volvulus.</title>
        <authorList>
            <person name="Cotton J."/>
            <person name="Tsai J."/>
            <person name="Stanley E."/>
            <person name="Tracey A."/>
            <person name="Holroyd N."/>
            <person name="Lustigman S."/>
            <person name="Berriman M."/>
        </authorList>
    </citation>
    <scope>NUCLEOTIDE SEQUENCE</scope>
</reference>
<evidence type="ECO:0000313" key="4">
    <source>
        <dbReference type="Proteomes" id="UP000024404"/>
    </source>
</evidence>
<evidence type="ECO:0000256" key="1">
    <source>
        <dbReference type="SAM" id="MobiDB-lite"/>
    </source>
</evidence>
<dbReference type="EnsemblMetazoa" id="OVOC13441.1">
    <property type="protein sequence ID" value="OVOC13441.1"/>
    <property type="gene ID" value="WBGene00255453"/>
</dbReference>
<accession>A0A8R1XVP3</accession>
<evidence type="ECO:0000256" key="2">
    <source>
        <dbReference type="SAM" id="SignalP"/>
    </source>
</evidence>